<name>A0A6L9EEE4_9FLAO</name>
<dbReference type="Proteomes" id="UP000475249">
    <property type="component" value="Unassembled WGS sequence"/>
</dbReference>
<evidence type="ECO:0000313" key="4">
    <source>
        <dbReference type="Proteomes" id="UP000475249"/>
    </source>
</evidence>
<dbReference type="SUPFAM" id="SSF50249">
    <property type="entry name" value="Nucleic acid-binding proteins"/>
    <property type="match status" value="1"/>
</dbReference>
<dbReference type="AlphaFoldDB" id="A0A6L9EEE4"/>
<evidence type="ECO:0000256" key="2">
    <source>
        <dbReference type="PROSITE-ProRule" id="PRU00252"/>
    </source>
</evidence>
<sequence>MKKLNQVTLQGYLYNTPRSFKGKIERFALLEIVCENAFKTKKGEDINYTVRVKARATGVTADYLLTNFKKNDRITLSGELRNEELENGDRTGFPQLIVEVQNIIKH</sequence>
<evidence type="ECO:0000256" key="1">
    <source>
        <dbReference type="ARBA" id="ARBA00023125"/>
    </source>
</evidence>
<evidence type="ECO:0000313" key="3">
    <source>
        <dbReference type="EMBL" id="NAS12918.1"/>
    </source>
</evidence>
<proteinExistence type="predicted"/>
<protein>
    <recommendedName>
        <fullName evidence="5">Single-stranded DNA-binding protein</fullName>
    </recommendedName>
</protein>
<comment type="caution">
    <text evidence="3">The sequence shown here is derived from an EMBL/GenBank/DDBJ whole genome shotgun (WGS) entry which is preliminary data.</text>
</comment>
<organism evidence="3 4">
    <name type="scientific">Poritiphilus flavus</name>
    <dbReference type="NCBI Taxonomy" id="2697053"/>
    <lineage>
        <taxon>Bacteria</taxon>
        <taxon>Pseudomonadati</taxon>
        <taxon>Bacteroidota</taxon>
        <taxon>Flavobacteriia</taxon>
        <taxon>Flavobacteriales</taxon>
        <taxon>Flavobacteriaceae</taxon>
        <taxon>Poritiphilus</taxon>
    </lineage>
</organism>
<reference evidence="3 4" key="1">
    <citation type="submission" date="2020-01" db="EMBL/GenBank/DDBJ databases">
        <title>Bacteria diversity of Porities sp.</title>
        <authorList>
            <person name="Wang G."/>
        </authorList>
    </citation>
    <scope>NUCLEOTIDE SEQUENCE [LARGE SCALE GENOMIC DNA]</scope>
    <source>
        <strain evidence="3 4">R33</strain>
    </source>
</reference>
<dbReference type="InterPro" id="IPR012340">
    <property type="entry name" value="NA-bd_OB-fold"/>
</dbReference>
<dbReference type="EMBL" id="WXYO01000006">
    <property type="protein sequence ID" value="NAS12918.1"/>
    <property type="molecule type" value="Genomic_DNA"/>
</dbReference>
<keyword evidence="1 2" id="KW-0238">DNA-binding</keyword>
<dbReference type="PROSITE" id="PS50935">
    <property type="entry name" value="SSB"/>
    <property type="match status" value="1"/>
</dbReference>
<dbReference type="InterPro" id="IPR000424">
    <property type="entry name" value="Primosome_PriB/ssb"/>
</dbReference>
<dbReference type="RefSeq" id="WP_161435968.1">
    <property type="nucleotide sequence ID" value="NZ_WXYO01000006.1"/>
</dbReference>
<accession>A0A6L9EEE4</accession>
<keyword evidence="4" id="KW-1185">Reference proteome</keyword>
<gene>
    <name evidence="3" type="ORF">GTQ38_12945</name>
</gene>
<dbReference type="GO" id="GO:0003697">
    <property type="term" value="F:single-stranded DNA binding"/>
    <property type="evidence" value="ECO:0007669"/>
    <property type="project" value="InterPro"/>
</dbReference>
<dbReference type="Gene3D" id="2.40.50.140">
    <property type="entry name" value="Nucleic acid-binding proteins"/>
    <property type="match status" value="1"/>
</dbReference>
<evidence type="ECO:0008006" key="5">
    <source>
        <dbReference type="Google" id="ProtNLM"/>
    </source>
</evidence>